<evidence type="ECO:0000313" key="3">
    <source>
        <dbReference type="Proteomes" id="UP000257144"/>
    </source>
</evidence>
<sequence>MYDMRNQYYYGGDQRFFAGPFLGGLLGGVLGSALFFPRPFGLFGGYPGFGFPGYGFGYGYGFPYY</sequence>
<dbReference type="Proteomes" id="UP000257144">
    <property type="component" value="Unassembled WGS sequence"/>
</dbReference>
<keyword evidence="1" id="KW-0472">Membrane</keyword>
<dbReference type="EMBL" id="QNQT01000003">
    <property type="protein sequence ID" value="RDU36912.1"/>
    <property type="molecule type" value="Genomic_DNA"/>
</dbReference>
<keyword evidence="1" id="KW-0812">Transmembrane</keyword>
<gene>
    <name evidence="2" type="ORF">DRW41_09420</name>
</gene>
<dbReference type="RefSeq" id="WP_115451740.1">
    <property type="nucleotide sequence ID" value="NZ_QNQT01000003.1"/>
</dbReference>
<name>A0A3D8GRJ7_9BACI</name>
<keyword evidence="3" id="KW-1185">Reference proteome</keyword>
<comment type="caution">
    <text evidence="2">The sequence shown here is derived from an EMBL/GenBank/DDBJ whole genome shotgun (WGS) entry which is preliminary data.</text>
</comment>
<protein>
    <submittedName>
        <fullName evidence="2">Uncharacterized protein</fullName>
    </submittedName>
</protein>
<keyword evidence="1" id="KW-1133">Transmembrane helix</keyword>
<reference evidence="2 3" key="1">
    <citation type="submission" date="2018-07" db="EMBL/GenBank/DDBJ databases">
        <title>Bacillus sp. YLB-04 draft genome sequence.</title>
        <authorList>
            <person name="Yu L."/>
            <person name="Tang X."/>
        </authorList>
    </citation>
    <scope>NUCLEOTIDE SEQUENCE [LARGE SCALE GENOMIC DNA]</scope>
    <source>
        <strain evidence="2 3">YLB-04</strain>
    </source>
</reference>
<dbReference type="AlphaFoldDB" id="A0A3D8GRJ7"/>
<evidence type="ECO:0000313" key="2">
    <source>
        <dbReference type="EMBL" id="RDU36912.1"/>
    </source>
</evidence>
<accession>A0A3D8GRJ7</accession>
<organism evidence="2 3">
    <name type="scientific">Neobacillus piezotolerans</name>
    <dbReference type="NCBI Taxonomy" id="2259171"/>
    <lineage>
        <taxon>Bacteria</taxon>
        <taxon>Bacillati</taxon>
        <taxon>Bacillota</taxon>
        <taxon>Bacilli</taxon>
        <taxon>Bacillales</taxon>
        <taxon>Bacillaceae</taxon>
        <taxon>Neobacillus</taxon>
    </lineage>
</organism>
<proteinExistence type="predicted"/>
<evidence type="ECO:0000256" key="1">
    <source>
        <dbReference type="SAM" id="Phobius"/>
    </source>
</evidence>
<feature type="transmembrane region" description="Helical" evidence="1">
    <location>
        <begin position="16"/>
        <end position="36"/>
    </location>
</feature>